<reference evidence="2" key="1">
    <citation type="submission" date="2018-12" db="EMBL/GenBank/DDBJ databases">
        <title>Novel natural products biosynthetic potential of the class Ktedonobacteria.</title>
        <authorList>
            <person name="Zheng Y."/>
            <person name="Saitou A."/>
            <person name="Wang C.M."/>
            <person name="Toyoda A."/>
            <person name="Minakuchi Y."/>
            <person name="Sekiguchi Y."/>
            <person name="Ueda K."/>
            <person name="Takano H."/>
            <person name="Sakai Y."/>
            <person name="Yokota A."/>
            <person name="Yabe S."/>
        </authorList>
    </citation>
    <scope>NUCLEOTIDE SEQUENCE</scope>
    <source>
        <strain evidence="2">COM3</strain>
    </source>
</reference>
<dbReference type="CDD" id="cd06171">
    <property type="entry name" value="Sigma70_r4"/>
    <property type="match status" value="1"/>
</dbReference>
<dbReference type="InterPro" id="IPR013249">
    <property type="entry name" value="RNA_pol_sigma70_r4_t2"/>
</dbReference>
<organism evidence="2">
    <name type="scientific">Thermosporothrix sp. COM3</name>
    <dbReference type="NCBI Taxonomy" id="2490863"/>
    <lineage>
        <taxon>Bacteria</taxon>
        <taxon>Bacillati</taxon>
        <taxon>Chloroflexota</taxon>
        <taxon>Ktedonobacteria</taxon>
        <taxon>Ktedonobacterales</taxon>
        <taxon>Thermosporotrichaceae</taxon>
        <taxon>Thermosporothrix</taxon>
    </lineage>
</organism>
<sequence length="54" mass="6170">MLHQCLEALPEMQRAVIMMRFFDGYTDEEIAQALCLSPHSVRAYRSAALRSALQ</sequence>
<proteinExistence type="predicted"/>
<dbReference type="Gene3D" id="1.10.10.10">
    <property type="entry name" value="Winged helix-like DNA-binding domain superfamily/Winged helix DNA-binding domain"/>
    <property type="match status" value="1"/>
</dbReference>
<feature type="domain" description="RNA polymerase sigma factor 70 region 4 type 2" evidence="1">
    <location>
        <begin position="2"/>
        <end position="50"/>
    </location>
</feature>
<dbReference type="GO" id="GO:0003677">
    <property type="term" value="F:DNA binding"/>
    <property type="evidence" value="ECO:0007669"/>
    <property type="project" value="InterPro"/>
</dbReference>
<dbReference type="Pfam" id="PF08281">
    <property type="entry name" value="Sigma70_r4_2"/>
    <property type="match status" value="1"/>
</dbReference>
<dbReference type="SUPFAM" id="SSF88659">
    <property type="entry name" value="Sigma3 and sigma4 domains of RNA polymerase sigma factors"/>
    <property type="match status" value="1"/>
</dbReference>
<evidence type="ECO:0000259" key="1">
    <source>
        <dbReference type="Pfam" id="PF08281"/>
    </source>
</evidence>
<name>A0A455SL89_9CHLR</name>
<gene>
    <name evidence="2" type="ORF">KTC_28120</name>
</gene>
<dbReference type="AlphaFoldDB" id="A0A455SL89"/>
<dbReference type="InterPro" id="IPR036388">
    <property type="entry name" value="WH-like_DNA-bd_sf"/>
</dbReference>
<dbReference type="EMBL" id="AP019376">
    <property type="protein sequence ID" value="BBH88061.1"/>
    <property type="molecule type" value="Genomic_DNA"/>
</dbReference>
<accession>A0A455SL89</accession>
<evidence type="ECO:0000313" key="2">
    <source>
        <dbReference type="EMBL" id="BBH88061.1"/>
    </source>
</evidence>
<protein>
    <recommendedName>
        <fullName evidence="1">RNA polymerase sigma factor 70 region 4 type 2 domain-containing protein</fullName>
    </recommendedName>
</protein>
<dbReference type="GO" id="GO:0006352">
    <property type="term" value="P:DNA-templated transcription initiation"/>
    <property type="evidence" value="ECO:0007669"/>
    <property type="project" value="InterPro"/>
</dbReference>
<dbReference type="GO" id="GO:0016987">
    <property type="term" value="F:sigma factor activity"/>
    <property type="evidence" value="ECO:0007669"/>
    <property type="project" value="InterPro"/>
</dbReference>
<dbReference type="InterPro" id="IPR013324">
    <property type="entry name" value="RNA_pol_sigma_r3/r4-like"/>
</dbReference>